<dbReference type="InParanoid" id="D7DV97"/>
<proteinExistence type="inferred from homology"/>
<dbReference type="STRING" id="456320.Mvol_1401"/>
<dbReference type="Gene3D" id="3.40.50.300">
    <property type="entry name" value="P-loop containing nucleotide triphosphate hydrolases"/>
    <property type="match status" value="1"/>
</dbReference>
<dbReference type="HOGENOM" id="CLU_000995_7_2_2"/>
<evidence type="ECO:0000256" key="4">
    <source>
        <dbReference type="ARBA" id="ARBA00022840"/>
    </source>
</evidence>
<dbReference type="eggNOG" id="arCOG00439">
    <property type="taxonomic scope" value="Archaea"/>
</dbReference>
<dbReference type="PANTHER" id="PTHR11630:SF66">
    <property type="entry name" value="DNA REPLICATION LICENSING FACTOR MCM4"/>
    <property type="match status" value="1"/>
</dbReference>
<dbReference type="InterPro" id="IPR001208">
    <property type="entry name" value="MCM_dom"/>
</dbReference>
<accession>D7DV97</accession>
<dbReference type="Pfam" id="PF17207">
    <property type="entry name" value="MCM_OB"/>
    <property type="match status" value="1"/>
</dbReference>
<dbReference type="CDD" id="cd17706">
    <property type="entry name" value="MCM"/>
    <property type="match status" value="1"/>
</dbReference>
<feature type="domain" description="MCM C-terminal AAA(+) ATPase" evidence="7">
    <location>
        <begin position="286"/>
        <end position="488"/>
    </location>
</feature>
<dbReference type="FunCoup" id="D7DV97">
    <property type="interactions" value="95"/>
</dbReference>
<dbReference type="PROSITE" id="PS00847">
    <property type="entry name" value="MCM_1"/>
    <property type="match status" value="1"/>
</dbReference>
<dbReference type="SUPFAM" id="SSF52540">
    <property type="entry name" value="P-loop containing nucleoside triphosphate hydrolases"/>
    <property type="match status" value="1"/>
</dbReference>
<evidence type="ECO:0000256" key="6">
    <source>
        <dbReference type="RuleBase" id="RU004070"/>
    </source>
</evidence>
<evidence type="ECO:0000313" key="9">
    <source>
        <dbReference type="Proteomes" id="UP000007722"/>
    </source>
</evidence>
<dbReference type="GO" id="GO:0005524">
    <property type="term" value="F:ATP binding"/>
    <property type="evidence" value="ECO:0007669"/>
    <property type="project" value="UniProtKB-KW"/>
</dbReference>
<name>D7DV97_METV3</name>
<reference evidence="8 9" key="1">
    <citation type="submission" date="2010-05" db="EMBL/GenBank/DDBJ databases">
        <title>Complete sequence of Methanococcus voltae A3.</title>
        <authorList>
            <consortium name="US DOE Joint Genome Institute"/>
            <person name="Lucas S."/>
            <person name="Copeland A."/>
            <person name="Lapidus A."/>
            <person name="Cheng J.-F."/>
            <person name="Bruce D."/>
            <person name="Goodwin L."/>
            <person name="Pitluck S."/>
            <person name="Lowry S."/>
            <person name="Clum A."/>
            <person name="Land M."/>
            <person name="Hauser L."/>
            <person name="Kyrpides N."/>
            <person name="Mikhailova N."/>
            <person name="Whitman W.B."/>
            <person name="Woyke T."/>
        </authorList>
    </citation>
    <scope>NUCLEOTIDE SEQUENCE [LARGE SCALE GENOMIC DNA]</scope>
    <source>
        <strain evidence="9">ATCC BAA-1334 / A3</strain>
    </source>
</reference>
<dbReference type="KEGG" id="mvo:Mvol_1401"/>
<evidence type="ECO:0000256" key="5">
    <source>
        <dbReference type="ARBA" id="ARBA00023125"/>
    </source>
</evidence>
<evidence type="ECO:0000256" key="3">
    <source>
        <dbReference type="ARBA" id="ARBA00022741"/>
    </source>
</evidence>
<keyword evidence="3 6" id="KW-0547">Nucleotide-binding</keyword>
<dbReference type="GO" id="GO:0006260">
    <property type="term" value="P:DNA replication"/>
    <property type="evidence" value="ECO:0007669"/>
    <property type="project" value="UniProtKB-KW"/>
</dbReference>
<evidence type="ECO:0000256" key="1">
    <source>
        <dbReference type="ARBA" id="ARBA00008010"/>
    </source>
</evidence>
<dbReference type="InterPro" id="IPR036388">
    <property type="entry name" value="WH-like_DNA-bd_sf"/>
</dbReference>
<dbReference type="SMART" id="SM00350">
    <property type="entry name" value="MCM"/>
    <property type="match status" value="1"/>
</dbReference>
<organism evidence="8 9">
    <name type="scientific">Methanococcus voltae (strain ATCC BAA-1334 / A3)</name>
    <dbReference type="NCBI Taxonomy" id="456320"/>
    <lineage>
        <taxon>Archaea</taxon>
        <taxon>Methanobacteriati</taxon>
        <taxon>Methanobacteriota</taxon>
        <taxon>Methanomada group</taxon>
        <taxon>Methanococci</taxon>
        <taxon>Methanococcales</taxon>
        <taxon>Methanococcaceae</taxon>
        <taxon>Methanococcus</taxon>
    </lineage>
</organism>
<dbReference type="Pfam" id="PF17855">
    <property type="entry name" value="MCM_lid"/>
    <property type="match status" value="1"/>
</dbReference>
<sequence>MPAGELMDSEILKKEIESLKNNKNMLKDYLKRKYSNDIIFDKNNILIDLTDLQKEGFFKEIDLLEYNPKEVLNFIRDTYIDAYESLKIVRKDINIIPYQLPDSINKNSKNKPMTIEDIKSNKLGKLVEFEGVVTVSTKIKSALKKAKFICPKCGNIIDINVENPFEGYIEPMCSNKNCGELMNLNEENSKYIDYQELKIQQPLDLMDDPEEPPKYITVLLENSPGIYCGRVKITGIPVKSQKNKKIPIYDIIVKGLNCEIIDNKLEAILNEEDVEKINKVSKHDDIINILSERLIPEIKGYSTIKKAILLQQIKGVKKGNKRADSHVLLITDPGIGKSVMLRKIAEIPGNVYGSATTASGVGLTAAVVREKTEIGDDTWVIKPGLLVKANKGTACIDELTVNRDLQSYVLEAMESQTIHINKGGINTKLSSECSILAACNPKWGRFDNNEAVSEQINIPAPMLSRFDLIFPLKDEPDRARDKEIGKHIINIHKAYLDKNIKVDMKLDNIIIDDILIDNDFIIKYIIYARQKQPIISKDAENILVEYYTNMRKSSVQITARQLEATIRIAEAHAKARLHDEVDEVDAIEAINIITESLKEIAYDPETNSFDIGKVTGVSKKDVNYMKSVYLIIKNLSNELDNELVIYEDIVDKANKENIDETQVKTALKKLKQVGDIYEPKNRKYRIM</sequence>
<evidence type="ECO:0000256" key="2">
    <source>
        <dbReference type="ARBA" id="ARBA00022705"/>
    </source>
</evidence>
<gene>
    <name evidence="8" type="ordered locus">Mvol_1401</name>
</gene>
<dbReference type="Proteomes" id="UP000007722">
    <property type="component" value="Chromosome"/>
</dbReference>
<dbReference type="SUPFAM" id="SSF50249">
    <property type="entry name" value="Nucleic acid-binding proteins"/>
    <property type="match status" value="1"/>
</dbReference>
<dbReference type="GO" id="GO:0042555">
    <property type="term" value="C:MCM complex"/>
    <property type="evidence" value="ECO:0007669"/>
    <property type="project" value="TreeGrafter"/>
</dbReference>
<dbReference type="Gene3D" id="2.20.28.10">
    <property type="match status" value="1"/>
</dbReference>
<dbReference type="Gene3D" id="1.10.10.10">
    <property type="entry name" value="Winged helix-like DNA-binding domain superfamily/Winged helix DNA-binding domain"/>
    <property type="match status" value="1"/>
</dbReference>
<comment type="similarity">
    <text evidence="1 6">Belongs to the MCM family.</text>
</comment>
<dbReference type="Gene3D" id="2.40.50.140">
    <property type="entry name" value="Nucleic acid-binding proteins"/>
    <property type="match status" value="1"/>
</dbReference>
<dbReference type="GO" id="GO:0017116">
    <property type="term" value="F:single-stranded DNA helicase activity"/>
    <property type="evidence" value="ECO:0007669"/>
    <property type="project" value="TreeGrafter"/>
</dbReference>
<protein>
    <submittedName>
        <fullName evidence="8">MCM family protein</fullName>
    </submittedName>
</protein>
<dbReference type="AlphaFoldDB" id="D7DV97"/>
<keyword evidence="4 6" id="KW-0067">ATP-binding</keyword>
<dbReference type="PRINTS" id="PR01657">
    <property type="entry name" value="MCMFAMILY"/>
</dbReference>
<dbReference type="InterPro" id="IPR012340">
    <property type="entry name" value="NA-bd_OB-fold"/>
</dbReference>
<dbReference type="InterPro" id="IPR033762">
    <property type="entry name" value="MCM_OB"/>
</dbReference>
<dbReference type="GO" id="GO:0003697">
    <property type="term" value="F:single-stranded DNA binding"/>
    <property type="evidence" value="ECO:0007669"/>
    <property type="project" value="TreeGrafter"/>
</dbReference>
<dbReference type="InterPro" id="IPR027417">
    <property type="entry name" value="P-loop_NTPase"/>
</dbReference>
<dbReference type="PROSITE" id="PS50051">
    <property type="entry name" value="MCM_2"/>
    <property type="match status" value="1"/>
</dbReference>
<dbReference type="InterPro" id="IPR018525">
    <property type="entry name" value="MCM_CS"/>
</dbReference>
<dbReference type="InterPro" id="IPR031327">
    <property type="entry name" value="MCM"/>
</dbReference>
<dbReference type="Pfam" id="PF00493">
    <property type="entry name" value="MCM"/>
    <property type="match status" value="1"/>
</dbReference>
<dbReference type="PANTHER" id="PTHR11630">
    <property type="entry name" value="DNA REPLICATION LICENSING FACTOR MCM FAMILY MEMBER"/>
    <property type="match status" value="1"/>
</dbReference>
<evidence type="ECO:0000259" key="7">
    <source>
        <dbReference type="PROSITE" id="PS50051"/>
    </source>
</evidence>
<keyword evidence="2" id="KW-0235">DNA replication</keyword>
<dbReference type="EMBL" id="CP002057">
    <property type="protein sequence ID" value="ADI37057.1"/>
    <property type="molecule type" value="Genomic_DNA"/>
</dbReference>
<keyword evidence="5 6" id="KW-0238">DNA-binding</keyword>
<dbReference type="InterPro" id="IPR041562">
    <property type="entry name" value="MCM_lid"/>
</dbReference>
<keyword evidence="9" id="KW-1185">Reference proteome</keyword>
<evidence type="ECO:0000313" key="8">
    <source>
        <dbReference type="EMBL" id="ADI37057.1"/>
    </source>
</evidence>